<dbReference type="SMART" id="SM01110">
    <property type="entry name" value="Cutinase"/>
    <property type="match status" value="1"/>
</dbReference>
<dbReference type="InterPro" id="IPR000675">
    <property type="entry name" value="Cutinase/axe"/>
</dbReference>
<dbReference type="InterPro" id="IPR029058">
    <property type="entry name" value="AB_hydrolase_fold"/>
</dbReference>
<dbReference type="EMBL" id="CP046171">
    <property type="protein sequence ID" value="QIS05893.1"/>
    <property type="molecule type" value="Genomic_DNA"/>
</dbReference>
<evidence type="ECO:0000313" key="2">
    <source>
        <dbReference type="EMBL" id="QIS05893.1"/>
    </source>
</evidence>
<accession>A0A6G9XYJ6</accession>
<evidence type="ECO:0000313" key="3">
    <source>
        <dbReference type="Proteomes" id="UP000501705"/>
    </source>
</evidence>
<organism evidence="2 3">
    <name type="scientific">Nocardia brasiliensis</name>
    <dbReference type="NCBI Taxonomy" id="37326"/>
    <lineage>
        <taxon>Bacteria</taxon>
        <taxon>Bacillati</taxon>
        <taxon>Actinomycetota</taxon>
        <taxon>Actinomycetes</taxon>
        <taxon>Mycobacteriales</taxon>
        <taxon>Nocardiaceae</taxon>
        <taxon>Nocardia</taxon>
    </lineage>
</organism>
<gene>
    <name evidence="2" type="ORF">F5X71_29500</name>
</gene>
<reference evidence="2 3" key="1">
    <citation type="journal article" date="2019" name="ACS Chem. Biol.">
        <title>Identification and Mobilization of a Cryptic Antibiotic Biosynthesis Gene Locus from a Human-Pathogenic Nocardia Isolate.</title>
        <authorList>
            <person name="Herisse M."/>
            <person name="Ishida K."/>
            <person name="Porter J.L."/>
            <person name="Howden B."/>
            <person name="Hertweck C."/>
            <person name="Stinear T.P."/>
            <person name="Pidot S.J."/>
        </authorList>
    </citation>
    <scope>NUCLEOTIDE SEQUENCE [LARGE SCALE GENOMIC DNA]</scope>
    <source>
        <strain evidence="2 3">AUSMDU00024985</strain>
    </source>
</reference>
<dbReference type="GO" id="GO:0016787">
    <property type="term" value="F:hydrolase activity"/>
    <property type="evidence" value="ECO:0007669"/>
    <property type="project" value="UniProtKB-KW"/>
</dbReference>
<protein>
    <submittedName>
        <fullName evidence="2">PE-PPE domain-containing protein</fullName>
    </submittedName>
</protein>
<dbReference type="Pfam" id="PF01083">
    <property type="entry name" value="Cutinase"/>
    <property type="match status" value="1"/>
</dbReference>
<dbReference type="AlphaFoldDB" id="A0A6G9XYJ6"/>
<dbReference type="Gene3D" id="3.40.50.1820">
    <property type="entry name" value="alpha/beta hydrolase"/>
    <property type="match status" value="1"/>
</dbReference>
<proteinExistence type="predicted"/>
<dbReference type="SUPFAM" id="SSF53474">
    <property type="entry name" value="alpha/beta-Hydrolases"/>
    <property type="match status" value="1"/>
</dbReference>
<sequence>MIDILIMGGTWNPNGDGVTNTFASHLDPEKFRARWVNYPADYGQRVTYADSVRAGREALLNSIRATPNLVVLAGYSQGAGIAGDVADEIGRGLHPELEVLGAALIADPARPADLDLVGPDPGGYGITGQRRITGIPTWHVAAEGDPITALPEGSALRSIADLSAYWNMSSLDGFIRWGQSLIDVATRNQFQQWWSIQNHRTWFGVARQARAYLFDGRHTDAYVYEGHAQRLAEALNEEFAWRV</sequence>
<name>A0A6G9XYJ6_NOCBR</name>
<dbReference type="Proteomes" id="UP000501705">
    <property type="component" value="Chromosome"/>
</dbReference>
<evidence type="ECO:0000256" key="1">
    <source>
        <dbReference type="ARBA" id="ARBA00022801"/>
    </source>
</evidence>
<keyword evidence="1" id="KW-0378">Hydrolase</keyword>
<dbReference type="RefSeq" id="WP_167464948.1">
    <property type="nucleotide sequence ID" value="NZ_CP046171.1"/>
</dbReference>